<dbReference type="InterPro" id="IPR017970">
    <property type="entry name" value="Homeobox_CS"/>
</dbReference>
<dbReference type="Pfam" id="PF16878">
    <property type="entry name" value="SIX1_SD"/>
    <property type="match status" value="1"/>
</dbReference>
<keyword evidence="4 5" id="KW-0539">Nucleus</keyword>
<comment type="subcellular location">
    <subcellularLocation>
        <location evidence="1 5 6">Nucleus</location>
    </subcellularLocation>
</comment>
<evidence type="ECO:0000256" key="4">
    <source>
        <dbReference type="ARBA" id="ARBA00023242"/>
    </source>
</evidence>
<gene>
    <name evidence="8" type="ORF">NTJ_12995</name>
</gene>
<evidence type="ECO:0000256" key="6">
    <source>
        <dbReference type="RuleBase" id="RU000682"/>
    </source>
</evidence>
<dbReference type="InterPro" id="IPR001356">
    <property type="entry name" value="HD"/>
</dbReference>
<sequence>MATADYGAEWFKCDYDKRPAAMSFTTEQVSTVCDANYQAGDCERLARFLRSLPQSEALQGHEAVLRARALVAYNTADFRELYAILEGNSFDSRYHNELQQMWYRAHYLEAEKIRGRPLGAVDKYRLRKKFPLPKTIWDGEETVYCFKEKSRNALKETYEMNRYPTNDEKRALSKRTGLTLTQVSNWFKNRRQRDRTPQHRNEMLLSSDVSSLLSNSSSLEMQDSVKQFSAYHPAAAAVAALKSRPDHHQVHQSSPLVPEAIKQFACPTNLKRQEIPLSPRKPTELASPYHHQYYGGYEQLSLHQAR</sequence>
<dbReference type="Pfam" id="PF00046">
    <property type="entry name" value="Homeodomain"/>
    <property type="match status" value="1"/>
</dbReference>
<feature type="domain" description="Homeobox" evidence="7">
    <location>
        <begin position="146"/>
        <end position="197"/>
    </location>
</feature>
<evidence type="ECO:0000256" key="3">
    <source>
        <dbReference type="ARBA" id="ARBA00023155"/>
    </source>
</evidence>
<dbReference type="PROSITE" id="PS00027">
    <property type="entry name" value="HOMEOBOX_1"/>
    <property type="match status" value="1"/>
</dbReference>
<accession>A0ABN7BBH7</accession>
<evidence type="ECO:0000256" key="2">
    <source>
        <dbReference type="ARBA" id="ARBA00023125"/>
    </source>
</evidence>
<evidence type="ECO:0000256" key="1">
    <source>
        <dbReference type="ARBA" id="ARBA00004123"/>
    </source>
</evidence>
<dbReference type="PROSITE" id="PS50071">
    <property type="entry name" value="HOMEOBOX_2"/>
    <property type="match status" value="1"/>
</dbReference>
<dbReference type="InterPro" id="IPR031701">
    <property type="entry name" value="SIX1_SD"/>
</dbReference>
<keyword evidence="2 5" id="KW-0238">DNA-binding</keyword>
<dbReference type="PANTHER" id="PTHR10390:SF44">
    <property type="entry name" value="SIX HOMEOBOX 4"/>
    <property type="match status" value="1"/>
</dbReference>
<dbReference type="Proteomes" id="UP001307889">
    <property type="component" value="Chromosome 11"/>
</dbReference>
<feature type="DNA-binding region" description="Homeobox" evidence="5">
    <location>
        <begin position="148"/>
        <end position="198"/>
    </location>
</feature>
<dbReference type="GO" id="GO:0003677">
    <property type="term" value="F:DNA binding"/>
    <property type="evidence" value="ECO:0007669"/>
    <property type="project" value="UniProtKB-KW"/>
</dbReference>
<evidence type="ECO:0000313" key="8">
    <source>
        <dbReference type="EMBL" id="BET00178.1"/>
    </source>
</evidence>
<dbReference type="EMBL" id="AP028919">
    <property type="protein sequence ID" value="BET00178.1"/>
    <property type="molecule type" value="Genomic_DNA"/>
</dbReference>
<dbReference type="Gene3D" id="1.10.10.60">
    <property type="entry name" value="Homeodomain-like"/>
    <property type="match status" value="1"/>
</dbReference>
<keyword evidence="3 5" id="KW-0371">Homeobox</keyword>
<organism evidence="8 9">
    <name type="scientific">Nesidiocoris tenuis</name>
    <dbReference type="NCBI Taxonomy" id="355587"/>
    <lineage>
        <taxon>Eukaryota</taxon>
        <taxon>Metazoa</taxon>
        <taxon>Ecdysozoa</taxon>
        <taxon>Arthropoda</taxon>
        <taxon>Hexapoda</taxon>
        <taxon>Insecta</taxon>
        <taxon>Pterygota</taxon>
        <taxon>Neoptera</taxon>
        <taxon>Paraneoptera</taxon>
        <taxon>Hemiptera</taxon>
        <taxon>Heteroptera</taxon>
        <taxon>Panheteroptera</taxon>
        <taxon>Cimicomorpha</taxon>
        <taxon>Miridae</taxon>
        <taxon>Dicyphina</taxon>
        <taxon>Nesidiocoris</taxon>
    </lineage>
</organism>
<name>A0ABN7BBH7_9HEMI</name>
<evidence type="ECO:0000313" key="9">
    <source>
        <dbReference type="Proteomes" id="UP001307889"/>
    </source>
</evidence>
<dbReference type="InterPro" id="IPR009057">
    <property type="entry name" value="Homeodomain-like_sf"/>
</dbReference>
<reference evidence="8 9" key="1">
    <citation type="submission" date="2023-09" db="EMBL/GenBank/DDBJ databases">
        <title>Nesidiocoris tenuis whole genome shotgun sequence.</title>
        <authorList>
            <person name="Shibata T."/>
            <person name="Shimoda M."/>
            <person name="Kobayashi T."/>
            <person name="Uehara T."/>
        </authorList>
    </citation>
    <scope>NUCLEOTIDE SEQUENCE [LARGE SCALE GENOMIC DNA]</scope>
    <source>
        <strain evidence="8 9">Japan</strain>
    </source>
</reference>
<proteinExistence type="predicted"/>
<evidence type="ECO:0000256" key="5">
    <source>
        <dbReference type="PROSITE-ProRule" id="PRU00108"/>
    </source>
</evidence>
<dbReference type="SUPFAM" id="SSF46689">
    <property type="entry name" value="Homeodomain-like"/>
    <property type="match status" value="1"/>
</dbReference>
<evidence type="ECO:0000259" key="7">
    <source>
        <dbReference type="PROSITE" id="PS50071"/>
    </source>
</evidence>
<dbReference type="SMART" id="SM00389">
    <property type="entry name" value="HOX"/>
    <property type="match status" value="1"/>
</dbReference>
<dbReference type="CDD" id="cd00086">
    <property type="entry name" value="homeodomain"/>
    <property type="match status" value="1"/>
</dbReference>
<keyword evidence="9" id="KW-1185">Reference proteome</keyword>
<dbReference type="PANTHER" id="PTHR10390">
    <property type="entry name" value="HOMEOBOX PROTEIN SIX"/>
    <property type="match status" value="1"/>
</dbReference>
<protein>
    <submittedName>
        <fullName evidence="8">Homeobox domain</fullName>
    </submittedName>
</protein>